<sequence>MKNVFFGLGLKYADAGTHPHVALGDDGRVLAVCQDQGITLSYRTGRLDQMAIVWGDGADYGRGQRPAIAMQGDYLVEVHRGEDRDGLYSRIGVWNRDGVAFGQARRYASGTKPSVAMNREWVIEVHESSWNRTIWCNIGRFVLDRDEIDWNGNLYLGDGNRPSVAINQAGQIVIAHESDDGDLYLRVGRIEALDAEHGQDPQIVWDAPQRYAAGARPCVALNHDGDVIAVHEAGDGTALMQMFGSIVEGKVVFADEPQPFDDGQRPAVACRGNKAVQVHQSENFYTLWASSSRIVDRSRWMQDHLDRIGARTLPQLTTGASHDAGMYQHGTLMTLGKTQDLNLYQQLSNGIRYFDLRPKWSDGRLYVAHGPITGPSLTQIVDDIARFMAEGHRELVTLKFSHYAGFDNPVYEYLVELLQSRLGAWLYRGLPRGRRLAEIPLRDFVQHSGVVLAVCDEDYPVRIPAAGIWVYRDSESATVEQGDLRVFDRYSNTTSFERMSADQLQKFADYNGMCVGDEALPCDQFLLSWTLTPFTGVWPVSKEANRQLGAWMAATPRENEHDRVINLLYVDYVEYARATDVAMSMNGID</sequence>
<reference evidence="2" key="2">
    <citation type="submission" date="2024-06" db="EMBL/GenBank/DDBJ databases">
        <authorList>
            <person name="Li S."/>
        </authorList>
    </citation>
    <scope>NUCLEOTIDE SEQUENCE</scope>
    <source>
        <strain evidence="2">SR10</strain>
    </source>
</reference>
<dbReference type="PANTHER" id="PTHR13593:SF113">
    <property type="entry name" value="SI:DKEY-266F7.9"/>
    <property type="match status" value="1"/>
</dbReference>
<dbReference type="PROSITE" id="PS50007">
    <property type="entry name" value="PIPLC_X_DOMAIN"/>
    <property type="match status" value="1"/>
</dbReference>
<dbReference type="SUPFAM" id="SSF51695">
    <property type="entry name" value="PLC-like phosphodiesterases"/>
    <property type="match status" value="1"/>
</dbReference>
<proteinExistence type="predicted"/>
<dbReference type="InterPro" id="IPR051057">
    <property type="entry name" value="PI-PLC_domain"/>
</dbReference>
<evidence type="ECO:0008006" key="4">
    <source>
        <dbReference type="Google" id="ProtNLM"/>
    </source>
</evidence>
<dbReference type="PANTHER" id="PTHR13593">
    <property type="match status" value="1"/>
</dbReference>
<evidence type="ECO:0000313" key="3">
    <source>
        <dbReference type="Proteomes" id="UP001387215"/>
    </source>
</evidence>
<dbReference type="InterPro" id="IPR017946">
    <property type="entry name" value="PLC-like_Pdiesterase_TIM-brl"/>
</dbReference>
<dbReference type="GO" id="GO:0006629">
    <property type="term" value="P:lipid metabolic process"/>
    <property type="evidence" value="ECO:0007669"/>
    <property type="project" value="InterPro"/>
</dbReference>
<evidence type="ECO:0000313" key="2">
    <source>
        <dbReference type="EMBL" id="XCO77095.1"/>
    </source>
</evidence>
<dbReference type="Proteomes" id="UP001387215">
    <property type="component" value="Unassembled WGS sequence"/>
</dbReference>
<dbReference type="EMBL" id="JBANDL010000002">
    <property type="protein sequence ID" value="MEI2453691.1"/>
    <property type="molecule type" value="Genomic_DNA"/>
</dbReference>
<protein>
    <recommendedName>
        <fullName evidence="4">Phosphatidylinositol diacylglycerol-lyase</fullName>
    </recommendedName>
</protein>
<dbReference type="AlphaFoldDB" id="A0AAU8MXB3"/>
<reference evidence="1 3" key="1">
    <citation type="submission" date="2024-02" db="EMBL/GenBank/DDBJ databases">
        <title>Lysobacter Genome Sequencing and Mining.</title>
        <authorList>
            <person name="Bierman J."/>
            <person name="Walker M.C."/>
        </authorList>
    </citation>
    <scope>NUCLEOTIDE SEQUENCE [LARGE SCALE GENOMIC DNA]</scope>
    <source>
        <strain evidence="1 3">PB6250</strain>
    </source>
</reference>
<evidence type="ECO:0000313" key="1">
    <source>
        <dbReference type="EMBL" id="MEI2453691.1"/>
    </source>
</evidence>
<keyword evidence="3" id="KW-1185">Reference proteome</keyword>
<dbReference type="Gene3D" id="3.20.20.190">
    <property type="entry name" value="Phosphatidylinositol (PI) phosphodiesterase"/>
    <property type="match status" value="1"/>
</dbReference>
<accession>A0AAU8MXB3</accession>
<organism evidence="2">
    <name type="scientific">Lysobacter firmicutimachus</name>
    <dbReference type="NCBI Taxonomy" id="1792846"/>
    <lineage>
        <taxon>Bacteria</taxon>
        <taxon>Pseudomonadati</taxon>
        <taxon>Pseudomonadota</taxon>
        <taxon>Gammaproteobacteria</taxon>
        <taxon>Lysobacterales</taxon>
        <taxon>Lysobacteraceae</taxon>
        <taxon>Lysobacter</taxon>
    </lineage>
</organism>
<dbReference type="EMBL" id="CP159925">
    <property type="protein sequence ID" value="XCO77095.1"/>
    <property type="molecule type" value="Genomic_DNA"/>
</dbReference>
<name>A0AAU8MXB3_9GAMM</name>
<dbReference type="GO" id="GO:0008081">
    <property type="term" value="F:phosphoric diester hydrolase activity"/>
    <property type="evidence" value="ECO:0007669"/>
    <property type="project" value="InterPro"/>
</dbReference>
<dbReference type="RefSeq" id="WP_336130961.1">
    <property type="nucleotide sequence ID" value="NZ_CP159925.1"/>
</dbReference>
<gene>
    <name evidence="2" type="ORF">ABU614_10010</name>
    <name evidence="1" type="ORF">V2J18_03260</name>
</gene>